<comment type="caution">
    <text evidence="18">The sequence shown here is derived from an EMBL/GenBank/DDBJ whole genome shotgun (WGS) entry which is preliminary data.</text>
</comment>
<dbReference type="AlphaFoldDB" id="A0A8J4YNY4"/>
<reference evidence="18" key="1">
    <citation type="submission" date="2020-07" db="EMBL/GenBank/DDBJ databases">
        <title>The High-quality genome of the commercially important snow crab, Chionoecetes opilio.</title>
        <authorList>
            <person name="Jeong J.-H."/>
            <person name="Ryu S."/>
        </authorList>
    </citation>
    <scope>NUCLEOTIDE SEQUENCE</scope>
    <source>
        <strain evidence="18">MADBK_172401_WGS</strain>
        <tissue evidence="18">Digestive gland</tissue>
    </source>
</reference>
<feature type="compositionally biased region" description="Polar residues" evidence="16">
    <location>
        <begin position="262"/>
        <end position="280"/>
    </location>
</feature>
<evidence type="ECO:0000256" key="9">
    <source>
        <dbReference type="ARBA" id="ARBA00022801"/>
    </source>
</evidence>
<keyword evidence="9" id="KW-0378">Hydrolase</keyword>
<dbReference type="PROSITE" id="PS51908">
    <property type="entry name" value="ZF_UBZ4"/>
    <property type="match status" value="1"/>
</dbReference>
<dbReference type="SMART" id="SM00731">
    <property type="entry name" value="SprT"/>
    <property type="match status" value="1"/>
</dbReference>
<dbReference type="GO" id="GO:0006508">
    <property type="term" value="P:proteolysis"/>
    <property type="evidence" value="ECO:0007669"/>
    <property type="project" value="UniProtKB-KW"/>
</dbReference>
<dbReference type="GO" id="GO:0031593">
    <property type="term" value="F:polyubiquitin modification-dependent protein binding"/>
    <property type="evidence" value="ECO:0007669"/>
    <property type="project" value="TreeGrafter"/>
</dbReference>
<evidence type="ECO:0000256" key="1">
    <source>
        <dbReference type="ARBA" id="ARBA00004123"/>
    </source>
</evidence>
<dbReference type="GO" id="GO:0006281">
    <property type="term" value="P:DNA repair"/>
    <property type="evidence" value="ECO:0007669"/>
    <property type="project" value="UniProtKB-KW"/>
</dbReference>
<dbReference type="EMBL" id="JACEEZ010000308">
    <property type="protein sequence ID" value="KAG0730273.1"/>
    <property type="molecule type" value="Genomic_DNA"/>
</dbReference>
<dbReference type="InterPro" id="IPR055220">
    <property type="entry name" value="SPRTN_ZBD"/>
</dbReference>
<evidence type="ECO:0000313" key="19">
    <source>
        <dbReference type="Proteomes" id="UP000770661"/>
    </source>
</evidence>
<feature type="compositionally biased region" description="Basic and acidic residues" evidence="16">
    <location>
        <begin position="176"/>
        <end position="191"/>
    </location>
</feature>
<protein>
    <recommendedName>
        <fullName evidence="14">Protein with SprT-like domain at the N terminus</fullName>
    </recommendedName>
</protein>
<name>A0A8J4YNY4_CHIOP</name>
<keyword evidence="7 15" id="KW-0227">DNA damage</keyword>
<evidence type="ECO:0000259" key="17">
    <source>
        <dbReference type="PROSITE" id="PS51908"/>
    </source>
</evidence>
<evidence type="ECO:0000256" key="2">
    <source>
        <dbReference type="ARBA" id="ARBA00004286"/>
    </source>
</evidence>
<dbReference type="PANTHER" id="PTHR21220">
    <property type="entry name" value="DNA-DEPENDENT METALLOPROTEASE SPRTN"/>
    <property type="match status" value="1"/>
</dbReference>
<dbReference type="InterPro" id="IPR006642">
    <property type="entry name" value="Rad18_UBZ4"/>
</dbReference>
<dbReference type="Pfam" id="PF10263">
    <property type="entry name" value="SprT-like"/>
    <property type="match status" value="1"/>
</dbReference>
<feature type="region of interest" description="Disordered" evidence="16">
    <location>
        <begin position="176"/>
        <end position="290"/>
    </location>
</feature>
<keyword evidence="4" id="KW-0158">Chromosome</keyword>
<feature type="compositionally biased region" description="Polar residues" evidence="16">
    <location>
        <begin position="196"/>
        <end position="216"/>
    </location>
</feature>
<accession>A0A8J4YNY4</accession>
<keyword evidence="5" id="KW-0645">Protease</keyword>
<evidence type="ECO:0000256" key="12">
    <source>
        <dbReference type="ARBA" id="ARBA00023204"/>
    </source>
</evidence>
<dbReference type="InterPro" id="IPR006640">
    <property type="entry name" value="SprT-like_domain"/>
</dbReference>
<proteinExistence type="inferred from homology"/>
<keyword evidence="11" id="KW-0482">Metalloprotease</keyword>
<evidence type="ECO:0000256" key="15">
    <source>
        <dbReference type="PROSITE-ProRule" id="PRU01256"/>
    </source>
</evidence>
<comment type="subcellular location">
    <subcellularLocation>
        <location evidence="2">Chromosome</location>
    </subcellularLocation>
    <subcellularLocation>
        <location evidence="1">Nucleus</location>
    </subcellularLocation>
</comment>
<dbReference type="GO" id="GO:0003697">
    <property type="term" value="F:single-stranded DNA binding"/>
    <property type="evidence" value="ECO:0007669"/>
    <property type="project" value="InterPro"/>
</dbReference>
<keyword evidence="10" id="KW-0862">Zinc</keyword>
<organism evidence="18 19">
    <name type="scientific">Chionoecetes opilio</name>
    <name type="common">Atlantic snow crab</name>
    <name type="synonym">Cancer opilio</name>
    <dbReference type="NCBI Taxonomy" id="41210"/>
    <lineage>
        <taxon>Eukaryota</taxon>
        <taxon>Metazoa</taxon>
        <taxon>Ecdysozoa</taxon>
        <taxon>Arthropoda</taxon>
        <taxon>Crustacea</taxon>
        <taxon>Multicrustacea</taxon>
        <taxon>Malacostraca</taxon>
        <taxon>Eumalacostraca</taxon>
        <taxon>Eucarida</taxon>
        <taxon>Decapoda</taxon>
        <taxon>Pleocyemata</taxon>
        <taxon>Brachyura</taxon>
        <taxon>Eubrachyura</taxon>
        <taxon>Majoidea</taxon>
        <taxon>Majidae</taxon>
        <taxon>Chionoecetes</taxon>
    </lineage>
</organism>
<evidence type="ECO:0000256" key="8">
    <source>
        <dbReference type="ARBA" id="ARBA00022771"/>
    </source>
</evidence>
<dbReference type="GO" id="GO:0005694">
    <property type="term" value="C:chromosome"/>
    <property type="evidence" value="ECO:0007669"/>
    <property type="project" value="UniProtKB-SubCell"/>
</dbReference>
<dbReference type="SMART" id="SM00734">
    <property type="entry name" value="ZnF_Rad18"/>
    <property type="match status" value="2"/>
</dbReference>
<dbReference type="Proteomes" id="UP000770661">
    <property type="component" value="Unassembled WGS sequence"/>
</dbReference>
<dbReference type="PANTHER" id="PTHR21220:SF0">
    <property type="entry name" value="DNA-DEPENDENT METALLOPROTEASE SPRTN"/>
    <property type="match status" value="1"/>
</dbReference>
<keyword evidence="8 15" id="KW-0863">Zinc-finger</keyword>
<evidence type="ECO:0000256" key="11">
    <source>
        <dbReference type="ARBA" id="ARBA00023049"/>
    </source>
</evidence>
<comment type="similarity">
    <text evidence="3">Belongs to the Spartan family.</text>
</comment>
<evidence type="ECO:0000256" key="7">
    <source>
        <dbReference type="ARBA" id="ARBA00022763"/>
    </source>
</evidence>
<feature type="compositionally biased region" description="Polar residues" evidence="16">
    <location>
        <begin position="356"/>
        <end position="365"/>
    </location>
</feature>
<sequence length="496" mass="54102">MIHAYLFVTANNRDRDGHGPEFHKHMYRINGVAGTKITVFHTFHDEVDAYRQHIWQCNGPCRTRQPYFGLLKRSMNRVPGPRDPWWERHQQTCGGTYIKIKEPDRSGTAKKETKTSSKADGCGDIRKYTGFTGKSNSLGVTSKVARKGRHDPVEIIKNDDSSKENISVDNVMRKKMSEGEHDLSKGTEKQNKLRSFASTSSGAVSQIKVTGASHSNVHGYGSHSPTRKKQRVDNGIAKKVSGSKSTGKNPGGSGATGLAVRGSSSQTVTVRGKTSTQTKIQVEEKSNELSQTPFQGHGYILGDATGGASRLLSLCATSQFHSNSRPLSAVLQTQTDSETEVLSSADAKLDRRNGKSHSSVSSAEGNKTPKRQKSLDCYVVTPSSSQPIRTTVRCPVCDTSMPEKKLNKHLDECIGNLSDEDMMQDKTKAASRTGMSSVSEEVRCLEDTTINGNGRQLPKADPIVCQAGGEGEQYPCPVCGECWSPATINQHLDSHF</sequence>
<dbReference type="GO" id="GO:0008270">
    <property type="term" value="F:zinc ion binding"/>
    <property type="evidence" value="ECO:0007669"/>
    <property type="project" value="UniProtKB-KW"/>
</dbReference>
<evidence type="ECO:0000256" key="10">
    <source>
        <dbReference type="ARBA" id="ARBA00022833"/>
    </source>
</evidence>
<dbReference type="InterPro" id="IPR044245">
    <property type="entry name" value="Spartan"/>
</dbReference>
<evidence type="ECO:0000256" key="14">
    <source>
        <dbReference type="ARBA" id="ARBA00030396"/>
    </source>
</evidence>
<feature type="domain" description="UBZ4-type" evidence="17">
    <location>
        <begin position="391"/>
        <end position="418"/>
    </location>
</feature>
<dbReference type="Pfam" id="PF22934">
    <property type="entry name" value="SPRTN_ZBD"/>
    <property type="match status" value="1"/>
</dbReference>
<dbReference type="OrthoDB" id="5236983at2759"/>
<evidence type="ECO:0000256" key="4">
    <source>
        <dbReference type="ARBA" id="ARBA00022454"/>
    </source>
</evidence>
<dbReference type="GO" id="GO:0004222">
    <property type="term" value="F:metalloendopeptidase activity"/>
    <property type="evidence" value="ECO:0007669"/>
    <property type="project" value="InterPro"/>
</dbReference>
<keyword evidence="6" id="KW-0479">Metal-binding</keyword>
<evidence type="ECO:0000256" key="13">
    <source>
        <dbReference type="ARBA" id="ARBA00023242"/>
    </source>
</evidence>
<feature type="region of interest" description="Disordered" evidence="16">
    <location>
        <begin position="341"/>
        <end position="374"/>
    </location>
</feature>
<keyword evidence="13" id="KW-0539">Nucleus</keyword>
<keyword evidence="12 15" id="KW-0234">DNA repair</keyword>
<evidence type="ECO:0000256" key="16">
    <source>
        <dbReference type="SAM" id="MobiDB-lite"/>
    </source>
</evidence>
<keyword evidence="19" id="KW-1185">Reference proteome</keyword>
<evidence type="ECO:0000256" key="3">
    <source>
        <dbReference type="ARBA" id="ARBA00010724"/>
    </source>
</evidence>
<gene>
    <name evidence="18" type="primary">Sprtn_0</name>
    <name evidence="18" type="ORF">GWK47_028561</name>
</gene>
<evidence type="ECO:0000256" key="6">
    <source>
        <dbReference type="ARBA" id="ARBA00022723"/>
    </source>
</evidence>
<dbReference type="Gene3D" id="3.30.160.60">
    <property type="entry name" value="Classic Zinc Finger"/>
    <property type="match status" value="2"/>
</dbReference>
<evidence type="ECO:0000313" key="18">
    <source>
        <dbReference type="EMBL" id="KAG0730273.1"/>
    </source>
</evidence>
<dbReference type="GO" id="GO:0005634">
    <property type="term" value="C:nucleus"/>
    <property type="evidence" value="ECO:0007669"/>
    <property type="project" value="UniProtKB-SubCell"/>
</dbReference>
<evidence type="ECO:0000256" key="5">
    <source>
        <dbReference type="ARBA" id="ARBA00022670"/>
    </source>
</evidence>